<name>A0ACC0ABJ8_CATRO</name>
<dbReference type="EMBL" id="CM044706">
    <property type="protein sequence ID" value="KAI5658317.1"/>
    <property type="molecule type" value="Genomic_DNA"/>
</dbReference>
<dbReference type="Proteomes" id="UP001060085">
    <property type="component" value="Linkage Group LG06"/>
</dbReference>
<evidence type="ECO:0000313" key="2">
    <source>
        <dbReference type="Proteomes" id="UP001060085"/>
    </source>
</evidence>
<evidence type="ECO:0000313" key="1">
    <source>
        <dbReference type="EMBL" id="KAI5658317.1"/>
    </source>
</evidence>
<gene>
    <name evidence="1" type="ORF">M9H77_27110</name>
</gene>
<comment type="caution">
    <text evidence="1">The sequence shown here is derived from an EMBL/GenBank/DDBJ whole genome shotgun (WGS) entry which is preliminary data.</text>
</comment>
<proteinExistence type="predicted"/>
<keyword evidence="2" id="KW-1185">Reference proteome</keyword>
<protein>
    <submittedName>
        <fullName evidence="1">Uncharacterized protein</fullName>
    </submittedName>
</protein>
<organism evidence="1 2">
    <name type="scientific">Catharanthus roseus</name>
    <name type="common">Madagascar periwinkle</name>
    <name type="synonym">Vinca rosea</name>
    <dbReference type="NCBI Taxonomy" id="4058"/>
    <lineage>
        <taxon>Eukaryota</taxon>
        <taxon>Viridiplantae</taxon>
        <taxon>Streptophyta</taxon>
        <taxon>Embryophyta</taxon>
        <taxon>Tracheophyta</taxon>
        <taxon>Spermatophyta</taxon>
        <taxon>Magnoliopsida</taxon>
        <taxon>eudicotyledons</taxon>
        <taxon>Gunneridae</taxon>
        <taxon>Pentapetalae</taxon>
        <taxon>asterids</taxon>
        <taxon>lamiids</taxon>
        <taxon>Gentianales</taxon>
        <taxon>Apocynaceae</taxon>
        <taxon>Rauvolfioideae</taxon>
        <taxon>Vinceae</taxon>
        <taxon>Catharanthinae</taxon>
        <taxon>Catharanthus</taxon>
    </lineage>
</organism>
<sequence>MLGRCTLDLDPVDRGCGTVEGLGPRNPVSRGTQVPYPAAVDLAEGGTGYHRWYQSSRFDTSFDISFDYGMLCVSYICKLKMSGPYSPSHGNEAISENSHHGLTDTAREVSHHSEPTSH</sequence>
<accession>A0ACC0ABJ8</accession>
<reference evidence="2" key="1">
    <citation type="journal article" date="2023" name="Nat. Plants">
        <title>Single-cell RNA sequencing provides a high-resolution roadmap for understanding the multicellular compartmentation of specialized metabolism.</title>
        <authorList>
            <person name="Sun S."/>
            <person name="Shen X."/>
            <person name="Li Y."/>
            <person name="Li Y."/>
            <person name="Wang S."/>
            <person name="Li R."/>
            <person name="Zhang H."/>
            <person name="Shen G."/>
            <person name="Guo B."/>
            <person name="Wei J."/>
            <person name="Xu J."/>
            <person name="St-Pierre B."/>
            <person name="Chen S."/>
            <person name="Sun C."/>
        </authorList>
    </citation>
    <scope>NUCLEOTIDE SEQUENCE [LARGE SCALE GENOMIC DNA]</scope>
</reference>